<dbReference type="EMBL" id="BX640428">
    <property type="protein sequence ID" value="CAE37200.1"/>
    <property type="molecule type" value="Genomic_DNA"/>
</dbReference>
<dbReference type="Pfam" id="PF00175">
    <property type="entry name" value="NAD_binding_1"/>
    <property type="match status" value="1"/>
</dbReference>
<keyword evidence="2" id="KW-0408">Iron</keyword>
<dbReference type="InterPro" id="IPR008333">
    <property type="entry name" value="Cbr1-like_FAD-bd_dom"/>
</dbReference>
<dbReference type="Proteomes" id="UP000001421">
    <property type="component" value="Chromosome"/>
</dbReference>
<gene>
    <name evidence="6" type="primary">ascD</name>
    <name evidence="6" type="synonym">rfbI</name>
    <name evidence="6" type="ordered locus">BPP1900</name>
</gene>
<dbReference type="Gene3D" id="3.40.50.80">
    <property type="entry name" value="Nucleotide-binding domain of ferredoxin-NADP reductase (FNR) module"/>
    <property type="match status" value="1"/>
</dbReference>
<keyword evidence="2" id="KW-0001">2Fe-2S</keyword>
<dbReference type="PROSITE" id="PS51085">
    <property type="entry name" value="2FE2S_FER_2"/>
    <property type="match status" value="1"/>
</dbReference>
<sequence length="365" mass="39856">MRARPARAPRSLPIRIAMSFQVTIEPSKHQFQAEAGQTVLDAALAAGIVLPYSCRTGACSTCKGKVVAGEVDAGPYPAQILSPEDLAQGYTLFCQAKPQSDLVVESTEVRLASDIQIRKLPSRVQTIERVAPDVAVLKLQLPASEQFRYYAGQYIEVILKDGKRRSYSMAGAPHTGSPLELHIRHMPGGLFTDHVFGAGDTQMKEREILRLEGPFGSFFLREDSDKPIVLLASGTGFAPVKAIVEHMIHNQIQRPAVLYWGGRRPRDLYHDALAQSWAGSLPGFRYVPVVSDALDEDGWSGRTGYVHEAVMQDLSDLSGYEVYACGTPLMVDAARREFSAQCGLPAEAFYADAFTSEADLAKATP</sequence>
<dbReference type="InterPro" id="IPR001041">
    <property type="entry name" value="2Fe-2S_ferredoxin-type"/>
</dbReference>
<dbReference type="InterPro" id="IPR017927">
    <property type="entry name" value="FAD-bd_FR_type"/>
</dbReference>
<feature type="domain" description="FAD-binding FR-type" evidence="5">
    <location>
        <begin position="117"/>
        <end position="221"/>
    </location>
</feature>
<dbReference type="InterPro" id="IPR012675">
    <property type="entry name" value="Beta-grasp_dom_sf"/>
</dbReference>
<evidence type="ECO:0000259" key="4">
    <source>
        <dbReference type="PROSITE" id="PS51085"/>
    </source>
</evidence>
<keyword evidence="6" id="KW-0560">Oxidoreductase</keyword>
<keyword evidence="2" id="KW-0411">Iron-sulfur</keyword>
<dbReference type="KEGG" id="bpa:BPP1900"/>
<evidence type="ECO:0000256" key="3">
    <source>
        <dbReference type="ARBA" id="ARBA00034078"/>
    </source>
</evidence>
<dbReference type="HOGENOM" id="CLU_003827_7_0_4"/>
<dbReference type="SUPFAM" id="SSF63380">
    <property type="entry name" value="Riboflavin synthase domain-like"/>
    <property type="match status" value="1"/>
</dbReference>
<accession>Q7W971</accession>
<dbReference type="SUPFAM" id="SSF52343">
    <property type="entry name" value="Ferredoxin reductase-like, C-terminal NADP-linked domain"/>
    <property type="match status" value="1"/>
</dbReference>
<reference evidence="6 7" key="1">
    <citation type="journal article" date="2003" name="Nat. Genet.">
        <title>Comparative analysis of the genome sequences of Bordetella pertussis, Bordetella parapertussis and Bordetella bronchiseptica.</title>
        <authorList>
            <person name="Parkhill J."/>
            <person name="Sebaihia M."/>
            <person name="Preston A."/>
            <person name="Murphy L.D."/>
            <person name="Thomson N.R."/>
            <person name="Harris D.E."/>
            <person name="Holden M.T.G."/>
            <person name="Churcher C.M."/>
            <person name="Bentley S.D."/>
            <person name="Mungall K.L."/>
            <person name="Cerdeno-Tarraga A.-M."/>
            <person name="Temple L."/>
            <person name="James K.D."/>
            <person name="Harris B."/>
            <person name="Quail M.A."/>
            <person name="Achtman M."/>
            <person name="Atkin R."/>
            <person name="Baker S."/>
            <person name="Basham D."/>
            <person name="Bason N."/>
            <person name="Cherevach I."/>
            <person name="Chillingworth T."/>
            <person name="Collins M."/>
            <person name="Cronin A."/>
            <person name="Davis P."/>
            <person name="Doggett J."/>
            <person name="Feltwell T."/>
            <person name="Goble A."/>
            <person name="Hamlin N."/>
            <person name="Hauser H."/>
            <person name="Holroyd S."/>
            <person name="Jagels K."/>
            <person name="Leather S."/>
            <person name="Moule S."/>
            <person name="Norberczak H."/>
            <person name="O'Neil S."/>
            <person name="Ormond D."/>
            <person name="Price C."/>
            <person name="Rabbinowitsch E."/>
            <person name="Rutter S."/>
            <person name="Sanders M."/>
            <person name="Saunders D."/>
            <person name="Seeger K."/>
            <person name="Sharp S."/>
            <person name="Simmonds M."/>
            <person name="Skelton J."/>
            <person name="Squares R."/>
            <person name="Squares S."/>
            <person name="Stevens K."/>
            <person name="Unwin L."/>
            <person name="Whitehead S."/>
            <person name="Barrell B.G."/>
            <person name="Maskell D.J."/>
        </authorList>
    </citation>
    <scope>NUCLEOTIDE SEQUENCE [LARGE SCALE GENOMIC DNA]</scope>
    <source>
        <strain evidence="6 7">12822 / ATCC BAA-587 / NCTC 13253</strain>
    </source>
</reference>
<dbReference type="EC" id="1.17.1.-" evidence="6"/>
<evidence type="ECO:0000256" key="2">
    <source>
        <dbReference type="ARBA" id="ARBA00022714"/>
    </source>
</evidence>
<dbReference type="InterPro" id="IPR001433">
    <property type="entry name" value="OxRdtase_FAD/NAD-bd"/>
</dbReference>
<dbReference type="PROSITE" id="PS00197">
    <property type="entry name" value="2FE2S_FER_1"/>
    <property type="match status" value="1"/>
</dbReference>
<dbReference type="InterPro" id="IPR050415">
    <property type="entry name" value="MRET"/>
</dbReference>
<evidence type="ECO:0000256" key="1">
    <source>
        <dbReference type="ARBA" id="ARBA00001974"/>
    </source>
</evidence>
<protein>
    <submittedName>
        <fullName evidence="6">CDP-6-deoxy-L-threo-D-glycero-4-hexulose-3-dehy drase reductase</fullName>
        <ecNumber evidence="6">1.17.1.-</ecNumber>
    </submittedName>
</protein>
<dbReference type="InterPro" id="IPR006058">
    <property type="entry name" value="2Fe2S_fd_BS"/>
</dbReference>
<organism evidence="6 7">
    <name type="scientific">Bordetella parapertussis (strain 12822 / ATCC BAA-587 / NCTC 13253)</name>
    <dbReference type="NCBI Taxonomy" id="257311"/>
    <lineage>
        <taxon>Bacteria</taxon>
        <taxon>Pseudomonadati</taxon>
        <taxon>Pseudomonadota</taxon>
        <taxon>Betaproteobacteria</taxon>
        <taxon>Burkholderiales</taxon>
        <taxon>Alcaligenaceae</taxon>
        <taxon>Bordetella</taxon>
    </lineage>
</organism>
<dbReference type="CDD" id="cd06189">
    <property type="entry name" value="flavin_oxioreductase"/>
    <property type="match status" value="1"/>
</dbReference>
<dbReference type="Gene3D" id="3.10.20.30">
    <property type="match status" value="1"/>
</dbReference>
<dbReference type="AlphaFoldDB" id="Q7W971"/>
<dbReference type="InterPro" id="IPR001709">
    <property type="entry name" value="Flavoprot_Pyr_Nucl_cyt_Rdtase"/>
</dbReference>
<dbReference type="Gene3D" id="2.40.30.10">
    <property type="entry name" value="Translation factors"/>
    <property type="match status" value="1"/>
</dbReference>
<dbReference type="CDD" id="cd00207">
    <property type="entry name" value="fer2"/>
    <property type="match status" value="1"/>
</dbReference>
<dbReference type="InterPro" id="IPR017938">
    <property type="entry name" value="Riboflavin_synthase-like_b-brl"/>
</dbReference>
<feature type="domain" description="2Fe-2S ferredoxin-type" evidence="4">
    <location>
        <begin position="20"/>
        <end position="110"/>
    </location>
</feature>
<name>Q7W971_BORPA</name>
<dbReference type="Pfam" id="PF00111">
    <property type="entry name" value="Fer2"/>
    <property type="match status" value="1"/>
</dbReference>
<dbReference type="PROSITE" id="PS51384">
    <property type="entry name" value="FAD_FR"/>
    <property type="match status" value="1"/>
</dbReference>
<keyword evidence="2" id="KW-0479">Metal-binding</keyword>
<evidence type="ECO:0000259" key="5">
    <source>
        <dbReference type="PROSITE" id="PS51384"/>
    </source>
</evidence>
<dbReference type="GO" id="GO:0016491">
    <property type="term" value="F:oxidoreductase activity"/>
    <property type="evidence" value="ECO:0007669"/>
    <property type="project" value="UniProtKB-KW"/>
</dbReference>
<dbReference type="PANTHER" id="PTHR47354">
    <property type="entry name" value="NADH OXIDOREDUCTASE HCR"/>
    <property type="match status" value="1"/>
</dbReference>
<dbReference type="InterPro" id="IPR039261">
    <property type="entry name" value="FNR_nucleotide-bd"/>
</dbReference>
<dbReference type="InterPro" id="IPR036010">
    <property type="entry name" value="2Fe-2S_ferredoxin-like_sf"/>
</dbReference>
<evidence type="ECO:0000313" key="7">
    <source>
        <dbReference type="Proteomes" id="UP000001421"/>
    </source>
</evidence>
<comment type="cofactor">
    <cofactor evidence="1">
        <name>FAD</name>
        <dbReference type="ChEBI" id="CHEBI:57692"/>
    </cofactor>
</comment>
<evidence type="ECO:0000313" key="6">
    <source>
        <dbReference type="EMBL" id="CAE37200.1"/>
    </source>
</evidence>
<dbReference type="PRINTS" id="PR00371">
    <property type="entry name" value="FPNCR"/>
</dbReference>
<dbReference type="GO" id="GO:0051537">
    <property type="term" value="F:2 iron, 2 sulfur cluster binding"/>
    <property type="evidence" value="ECO:0007669"/>
    <property type="project" value="UniProtKB-KW"/>
</dbReference>
<dbReference type="Pfam" id="PF00970">
    <property type="entry name" value="FAD_binding_6"/>
    <property type="match status" value="1"/>
</dbReference>
<dbReference type="PANTHER" id="PTHR47354:SF5">
    <property type="entry name" value="PROTEIN RFBI"/>
    <property type="match status" value="1"/>
</dbReference>
<dbReference type="PRINTS" id="PR00410">
    <property type="entry name" value="PHEHYDRXLASE"/>
</dbReference>
<proteinExistence type="predicted"/>
<comment type="cofactor">
    <cofactor evidence="3">
        <name>[2Fe-2S] cluster</name>
        <dbReference type="ChEBI" id="CHEBI:190135"/>
    </cofactor>
</comment>
<dbReference type="SUPFAM" id="SSF54292">
    <property type="entry name" value="2Fe-2S ferredoxin-like"/>
    <property type="match status" value="1"/>
</dbReference>